<feature type="domain" description="Cytidyltransferase-like" evidence="12">
    <location>
        <begin position="10"/>
        <end position="171"/>
    </location>
</feature>
<comment type="pathway">
    <text evidence="2 11">Cofactor biosynthesis; NAD(+) biosynthesis; deamido-NAD(+) from nicotinate D-ribonucleotide: step 1/1.</text>
</comment>
<dbReference type="GO" id="GO:0009435">
    <property type="term" value="P:NAD+ biosynthetic process"/>
    <property type="evidence" value="ECO:0007669"/>
    <property type="project" value="UniProtKB-UniRule"/>
</dbReference>
<dbReference type="CDD" id="cd02165">
    <property type="entry name" value="NMNAT"/>
    <property type="match status" value="1"/>
</dbReference>
<dbReference type="InterPro" id="IPR005248">
    <property type="entry name" value="NadD/NMNAT"/>
</dbReference>
<dbReference type="GO" id="GO:0005524">
    <property type="term" value="F:ATP binding"/>
    <property type="evidence" value="ECO:0007669"/>
    <property type="project" value="UniProtKB-KW"/>
</dbReference>
<protein>
    <recommendedName>
        <fullName evidence="11">Probable nicotinate-nucleotide adenylyltransferase</fullName>
        <ecNumber evidence="11">2.7.7.18</ecNumber>
    </recommendedName>
    <alternativeName>
        <fullName evidence="11">Deamido-NAD(+) diphosphorylase</fullName>
    </alternativeName>
    <alternativeName>
        <fullName evidence="11">Deamido-NAD(+) pyrophosphorylase</fullName>
    </alternativeName>
    <alternativeName>
        <fullName evidence="11">Nicotinate mononucleotide adenylyltransferase</fullName>
        <shortName evidence="11">NaMN adenylyltransferase</shortName>
    </alternativeName>
</protein>
<evidence type="ECO:0000256" key="1">
    <source>
        <dbReference type="ARBA" id="ARBA00002324"/>
    </source>
</evidence>
<dbReference type="GO" id="GO:0004515">
    <property type="term" value="F:nicotinate-nucleotide adenylyltransferase activity"/>
    <property type="evidence" value="ECO:0007669"/>
    <property type="project" value="UniProtKB-UniRule"/>
</dbReference>
<dbReference type="SUPFAM" id="SSF52374">
    <property type="entry name" value="Nucleotidylyl transferase"/>
    <property type="match status" value="1"/>
</dbReference>
<keyword evidence="9 11" id="KW-0520">NAD</keyword>
<dbReference type="NCBIfam" id="TIGR00482">
    <property type="entry name" value="nicotinate (nicotinamide) nucleotide adenylyltransferase"/>
    <property type="match status" value="1"/>
</dbReference>
<dbReference type="PANTHER" id="PTHR39321">
    <property type="entry name" value="NICOTINATE-NUCLEOTIDE ADENYLYLTRANSFERASE-RELATED"/>
    <property type="match status" value="1"/>
</dbReference>
<comment type="similarity">
    <text evidence="3 11">Belongs to the NadD family.</text>
</comment>
<keyword evidence="4 11" id="KW-0662">Pyridine nucleotide biosynthesis</keyword>
<evidence type="ECO:0000256" key="3">
    <source>
        <dbReference type="ARBA" id="ARBA00009014"/>
    </source>
</evidence>
<dbReference type="Pfam" id="PF01467">
    <property type="entry name" value="CTP_transf_like"/>
    <property type="match status" value="1"/>
</dbReference>
<sequence length="200" mass="23166">MRAFKQSVGLLGGSFDPVHNGHLSIARSFVESSYLSELWLLLTPESPHKTQQEFTEYDLRFEMLSCAFKDKDKIVVSDVEKRLLPPYYTLQTLQHITAQHPDKKFYLCMGEDSLVHFHTWHKWRDILCCCELLVARRPSFQPGTLDPEISSKTHYVVHQPVDISSSEIREKVRNGVDITDLVPSPVADIITRHQLYRNKE</sequence>
<dbReference type="Gene3D" id="3.40.50.620">
    <property type="entry name" value="HUPs"/>
    <property type="match status" value="1"/>
</dbReference>
<accession>A0A1M5CAL9</accession>
<evidence type="ECO:0000256" key="8">
    <source>
        <dbReference type="ARBA" id="ARBA00022840"/>
    </source>
</evidence>
<keyword evidence="7 11" id="KW-0547">Nucleotide-binding</keyword>
<dbReference type="InterPro" id="IPR014729">
    <property type="entry name" value="Rossmann-like_a/b/a_fold"/>
</dbReference>
<dbReference type="STRING" id="1194090.SAMN05443144_109159"/>
<evidence type="ECO:0000256" key="11">
    <source>
        <dbReference type="HAMAP-Rule" id="MF_00244"/>
    </source>
</evidence>
<dbReference type="UniPathway" id="UPA00253">
    <property type="reaction ID" value="UER00332"/>
</dbReference>
<evidence type="ECO:0000256" key="9">
    <source>
        <dbReference type="ARBA" id="ARBA00023027"/>
    </source>
</evidence>
<comment type="catalytic activity">
    <reaction evidence="10 11">
        <text>nicotinate beta-D-ribonucleotide + ATP + H(+) = deamido-NAD(+) + diphosphate</text>
        <dbReference type="Rhea" id="RHEA:22860"/>
        <dbReference type="ChEBI" id="CHEBI:15378"/>
        <dbReference type="ChEBI" id="CHEBI:30616"/>
        <dbReference type="ChEBI" id="CHEBI:33019"/>
        <dbReference type="ChEBI" id="CHEBI:57502"/>
        <dbReference type="ChEBI" id="CHEBI:58437"/>
        <dbReference type="EC" id="2.7.7.18"/>
    </reaction>
</comment>
<evidence type="ECO:0000313" key="13">
    <source>
        <dbReference type="EMBL" id="SHF51706.1"/>
    </source>
</evidence>
<name>A0A1M5CAL9_9BACT</name>
<evidence type="ECO:0000256" key="2">
    <source>
        <dbReference type="ARBA" id="ARBA00005019"/>
    </source>
</evidence>
<proteinExistence type="inferred from homology"/>
<evidence type="ECO:0000256" key="4">
    <source>
        <dbReference type="ARBA" id="ARBA00022642"/>
    </source>
</evidence>
<dbReference type="InterPro" id="IPR004821">
    <property type="entry name" value="Cyt_trans-like"/>
</dbReference>
<reference evidence="13 14" key="1">
    <citation type="submission" date="2016-11" db="EMBL/GenBank/DDBJ databases">
        <authorList>
            <person name="Jaros S."/>
            <person name="Januszkiewicz K."/>
            <person name="Wedrychowicz H."/>
        </authorList>
    </citation>
    <scope>NUCLEOTIDE SEQUENCE [LARGE SCALE GENOMIC DNA]</scope>
    <source>
        <strain evidence="13 14">DSM 21986</strain>
    </source>
</reference>
<keyword evidence="6 11" id="KW-0548">Nucleotidyltransferase</keyword>
<organism evidence="13 14">
    <name type="scientific">Fodinibius roseus</name>
    <dbReference type="NCBI Taxonomy" id="1194090"/>
    <lineage>
        <taxon>Bacteria</taxon>
        <taxon>Pseudomonadati</taxon>
        <taxon>Balneolota</taxon>
        <taxon>Balneolia</taxon>
        <taxon>Balneolales</taxon>
        <taxon>Balneolaceae</taxon>
        <taxon>Fodinibius</taxon>
    </lineage>
</organism>
<keyword evidence="5 11" id="KW-0808">Transferase</keyword>
<dbReference type="PANTHER" id="PTHR39321:SF3">
    <property type="entry name" value="PHOSPHOPANTETHEINE ADENYLYLTRANSFERASE"/>
    <property type="match status" value="1"/>
</dbReference>
<evidence type="ECO:0000256" key="10">
    <source>
        <dbReference type="ARBA" id="ARBA00048721"/>
    </source>
</evidence>
<dbReference type="OrthoDB" id="5295945at2"/>
<keyword evidence="8 11" id="KW-0067">ATP-binding</keyword>
<evidence type="ECO:0000259" key="12">
    <source>
        <dbReference type="Pfam" id="PF01467"/>
    </source>
</evidence>
<dbReference type="HAMAP" id="MF_00244">
    <property type="entry name" value="NaMN_adenylyltr"/>
    <property type="match status" value="1"/>
</dbReference>
<comment type="function">
    <text evidence="1 11">Catalyzes the reversible adenylation of nicotinate mononucleotide (NaMN) to nicotinic acid adenine dinucleotide (NaAD).</text>
</comment>
<keyword evidence="14" id="KW-1185">Reference proteome</keyword>
<evidence type="ECO:0000256" key="5">
    <source>
        <dbReference type="ARBA" id="ARBA00022679"/>
    </source>
</evidence>
<gene>
    <name evidence="11" type="primary">nadD</name>
    <name evidence="13" type="ORF">SAMN05443144_109159</name>
</gene>
<dbReference type="RefSeq" id="WP_073063341.1">
    <property type="nucleotide sequence ID" value="NZ_FQUS01000009.1"/>
</dbReference>
<dbReference type="NCBIfam" id="TIGR00125">
    <property type="entry name" value="cyt_tran_rel"/>
    <property type="match status" value="1"/>
</dbReference>
<evidence type="ECO:0000313" key="14">
    <source>
        <dbReference type="Proteomes" id="UP000184041"/>
    </source>
</evidence>
<dbReference type="Proteomes" id="UP000184041">
    <property type="component" value="Unassembled WGS sequence"/>
</dbReference>
<dbReference type="AlphaFoldDB" id="A0A1M5CAL9"/>
<evidence type="ECO:0000256" key="6">
    <source>
        <dbReference type="ARBA" id="ARBA00022695"/>
    </source>
</evidence>
<dbReference type="EC" id="2.7.7.18" evidence="11"/>
<dbReference type="EMBL" id="FQUS01000009">
    <property type="protein sequence ID" value="SHF51706.1"/>
    <property type="molecule type" value="Genomic_DNA"/>
</dbReference>
<evidence type="ECO:0000256" key="7">
    <source>
        <dbReference type="ARBA" id="ARBA00022741"/>
    </source>
</evidence>